<organism evidence="8 9">
    <name type="scientific">Haloarchaeobius amylolyticus</name>
    <dbReference type="NCBI Taxonomy" id="1198296"/>
    <lineage>
        <taxon>Archaea</taxon>
        <taxon>Methanobacteriati</taxon>
        <taxon>Methanobacteriota</taxon>
        <taxon>Stenosarchaea group</taxon>
        <taxon>Halobacteria</taxon>
        <taxon>Halobacteriales</taxon>
        <taxon>Halorubellaceae</taxon>
        <taxon>Haloarchaeobius</taxon>
    </lineage>
</organism>
<dbReference type="InterPro" id="IPR051401">
    <property type="entry name" value="GtrA_CellWall_Glycosyl"/>
</dbReference>
<evidence type="ECO:0000259" key="7">
    <source>
        <dbReference type="Pfam" id="PF04138"/>
    </source>
</evidence>
<gene>
    <name evidence="8" type="ORF">ACFR99_04835</name>
</gene>
<evidence type="ECO:0000313" key="8">
    <source>
        <dbReference type="EMBL" id="MFD1562871.1"/>
    </source>
</evidence>
<protein>
    <submittedName>
        <fullName evidence="8">GtrA family protein</fullName>
    </submittedName>
</protein>
<dbReference type="RefSeq" id="WP_390284888.1">
    <property type="nucleotide sequence ID" value="NZ_JBHUDI010000003.1"/>
</dbReference>
<dbReference type="AlphaFoldDB" id="A0ABD6BE68"/>
<dbReference type="PANTHER" id="PTHR38459:SF1">
    <property type="entry name" value="PROPHAGE BACTOPRENOL-LINKED GLUCOSE TRANSLOCASE HOMOLOG"/>
    <property type="match status" value="1"/>
</dbReference>
<keyword evidence="4 6" id="KW-1133">Transmembrane helix</keyword>
<evidence type="ECO:0000256" key="4">
    <source>
        <dbReference type="ARBA" id="ARBA00022989"/>
    </source>
</evidence>
<keyword evidence="3 6" id="KW-0812">Transmembrane</keyword>
<dbReference type="Pfam" id="PF04138">
    <property type="entry name" value="GtrA_DPMS_TM"/>
    <property type="match status" value="1"/>
</dbReference>
<evidence type="ECO:0000256" key="2">
    <source>
        <dbReference type="ARBA" id="ARBA00009399"/>
    </source>
</evidence>
<reference evidence="8 9" key="1">
    <citation type="journal article" date="2019" name="Int. J. Syst. Evol. Microbiol.">
        <title>The Global Catalogue of Microorganisms (GCM) 10K type strain sequencing project: providing services to taxonomists for standard genome sequencing and annotation.</title>
        <authorList>
            <consortium name="The Broad Institute Genomics Platform"/>
            <consortium name="The Broad Institute Genome Sequencing Center for Infectious Disease"/>
            <person name="Wu L."/>
            <person name="Ma J."/>
        </authorList>
    </citation>
    <scope>NUCLEOTIDE SEQUENCE [LARGE SCALE GENOMIC DNA]</scope>
    <source>
        <strain evidence="8 9">CGMCC 1.12230</strain>
    </source>
</reference>
<comment type="caution">
    <text evidence="8">The sequence shown here is derived from an EMBL/GenBank/DDBJ whole genome shotgun (WGS) entry which is preliminary data.</text>
</comment>
<proteinExistence type="inferred from homology"/>
<evidence type="ECO:0000256" key="6">
    <source>
        <dbReference type="SAM" id="Phobius"/>
    </source>
</evidence>
<accession>A0ABD6BE68</accession>
<feature type="domain" description="GtrA/DPMS transmembrane" evidence="7">
    <location>
        <begin position="43"/>
        <end position="171"/>
    </location>
</feature>
<evidence type="ECO:0000313" key="9">
    <source>
        <dbReference type="Proteomes" id="UP001597076"/>
    </source>
</evidence>
<keyword evidence="9" id="KW-1185">Reference proteome</keyword>
<dbReference type="EMBL" id="JBHUDI010000003">
    <property type="protein sequence ID" value="MFD1562871.1"/>
    <property type="molecule type" value="Genomic_DNA"/>
</dbReference>
<comment type="similarity">
    <text evidence="2">Belongs to the GtrA family.</text>
</comment>
<sequence length="173" mass="18762">MRLQRVRGIAMWNRRTNQTSGCLEAMATESRIDALTQTARIGQFVSVGVIGAIIETSIVAILTALLGISPLVAKAVGSEVSISTMFTINDRWTFVAHGNAKFLATLRRWGRSHLVRIGGLSVSFAVLFLLTSLLDISLVIGNVDLWPTVANMIGIGAGMVLNYVAESLFTWRV</sequence>
<evidence type="ECO:0000256" key="1">
    <source>
        <dbReference type="ARBA" id="ARBA00004141"/>
    </source>
</evidence>
<keyword evidence="5 6" id="KW-0472">Membrane</keyword>
<dbReference type="GO" id="GO:0016020">
    <property type="term" value="C:membrane"/>
    <property type="evidence" value="ECO:0007669"/>
    <property type="project" value="UniProtKB-SubCell"/>
</dbReference>
<dbReference type="InterPro" id="IPR007267">
    <property type="entry name" value="GtrA_DPMS_TM"/>
</dbReference>
<comment type="subcellular location">
    <subcellularLocation>
        <location evidence="1">Membrane</location>
        <topology evidence="1">Multi-pass membrane protein</topology>
    </subcellularLocation>
</comment>
<dbReference type="PANTHER" id="PTHR38459">
    <property type="entry name" value="PROPHAGE BACTOPRENOL-LINKED GLUCOSE TRANSLOCASE HOMOLOG"/>
    <property type="match status" value="1"/>
</dbReference>
<name>A0ABD6BE68_9EURY</name>
<dbReference type="Proteomes" id="UP001597076">
    <property type="component" value="Unassembled WGS sequence"/>
</dbReference>
<feature type="transmembrane region" description="Helical" evidence="6">
    <location>
        <begin position="146"/>
        <end position="165"/>
    </location>
</feature>
<feature type="transmembrane region" description="Helical" evidence="6">
    <location>
        <begin position="117"/>
        <end position="140"/>
    </location>
</feature>
<evidence type="ECO:0000256" key="5">
    <source>
        <dbReference type="ARBA" id="ARBA00023136"/>
    </source>
</evidence>
<evidence type="ECO:0000256" key="3">
    <source>
        <dbReference type="ARBA" id="ARBA00022692"/>
    </source>
</evidence>